<dbReference type="EMBL" id="JAUOZS010000001">
    <property type="protein sequence ID" value="MDT8902902.1"/>
    <property type="molecule type" value="Genomic_DNA"/>
</dbReference>
<dbReference type="Proteomes" id="UP001254848">
    <property type="component" value="Unassembled WGS sequence"/>
</dbReference>
<dbReference type="PANTHER" id="PTHR33362:SF4">
    <property type="entry name" value="2,3-DIKETO-L-GULONATE TRAP TRANSPORTER LARGE PERMEASE PROTEIN YIAN"/>
    <property type="match status" value="1"/>
</dbReference>
<organism evidence="9 10">
    <name type="scientific">Anaeroselena agilis</name>
    <dbReference type="NCBI Taxonomy" id="3063788"/>
    <lineage>
        <taxon>Bacteria</taxon>
        <taxon>Bacillati</taxon>
        <taxon>Bacillota</taxon>
        <taxon>Negativicutes</taxon>
        <taxon>Acetonemataceae</taxon>
        <taxon>Anaeroselena</taxon>
    </lineage>
</organism>
<feature type="transmembrane region" description="Helical" evidence="7">
    <location>
        <begin position="239"/>
        <end position="255"/>
    </location>
</feature>
<dbReference type="RefSeq" id="WP_413781370.1">
    <property type="nucleotide sequence ID" value="NZ_JAUOZS010000001.1"/>
</dbReference>
<feature type="transmembrane region" description="Helical" evidence="7">
    <location>
        <begin position="276"/>
        <end position="293"/>
    </location>
</feature>
<feature type="transmembrane region" description="Helical" evidence="7">
    <location>
        <begin position="135"/>
        <end position="157"/>
    </location>
</feature>
<dbReference type="PROSITE" id="PS01054">
    <property type="entry name" value="TRANSALDOLASE_1"/>
    <property type="match status" value="1"/>
</dbReference>
<keyword evidence="6 7" id="KW-0472">Membrane</keyword>
<evidence type="ECO:0000256" key="4">
    <source>
        <dbReference type="ARBA" id="ARBA00022692"/>
    </source>
</evidence>
<evidence type="ECO:0000256" key="6">
    <source>
        <dbReference type="ARBA" id="ARBA00023136"/>
    </source>
</evidence>
<evidence type="ECO:0000256" key="2">
    <source>
        <dbReference type="ARBA" id="ARBA00022475"/>
    </source>
</evidence>
<dbReference type="NCBIfam" id="TIGR00786">
    <property type="entry name" value="dctM"/>
    <property type="match status" value="1"/>
</dbReference>
<reference evidence="9 10" key="1">
    <citation type="submission" date="2023-07" db="EMBL/GenBank/DDBJ databases">
        <title>The novel representative of Negativicutes class, Anaeroselena agilis gen. nov. sp. nov.</title>
        <authorList>
            <person name="Prokofeva M.I."/>
            <person name="Elcheninov A.G."/>
            <person name="Klyukina A."/>
            <person name="Kublanov I.V."/>
            <person name="Frolov E.N."/>
            <person name="Podosokorskaya O.A."/>
        </authorList>
    </citation>
    <scope>NUCLEOTIDE SEQUENCE [LARGE SCALE GENOMIC DNA]</scope>
    <source>
        <strain evidence="9 10">4137-cl</strain>
    </source>
</reference>
<keyword evidence="5 7" id="KW-1133">Transmembrane helix</keyword>
<evidence type="ECO:0000259" key="8">
    <source>
        <dbReference type="Pfam" id="PF06808"/>
    </source>
</evidence>
<keyword evidence="10" id="KW-1185">Reference proteome</keyword>
<dbReference type="Pfam" id="PF06808">
    <property type="entry name" value="DctM"/>
    <property type="match status" value="1"/>
</dbReference>
<evidence type="ECO:0000256" key="5">
    <source>
        <dbReference type="ARBA" id="ARBA00022989"/>
    </source>
</evidence>
<feature type="transmembrane region" description="Helical" evidence="7">
    <location>
        <begin position="355"/>
        <end position="378"/>
    </location>
</feature>
<feature type="transmembrane region" description="Helical" evidence="7">
    <location>
        <begin position="398"/>
        <end position="419"/>
    </location>
</feature>
<dbReference type="PIRSF" id="PIRSF006066">
    <property type="entry name" value="HI0050"/>
    <property type="match status" value="1"/>
</dbReference>
<feature type="transmembrane region" description="Helical" evidence="7">
    <location>
        <begin position="169"/>
        <end position="191"/>
    </location>
</feature>
<dbReference type="InterPro" id="IPR010656">
    <property type="entry name" value="DctM"/>
</dbReference>
<keyword evidence="4 7" id="KW-0812">Transmembrane</keyword>
<name>A0ABU3P1I3_9FIRM</name>
<feature type="transmembrane region" description="Helical" evidence="7">
    <location>
        <begin position="52"/>
        <end position="72"/>
    </location>
</feature>
<feature type="transmembrane region" description="Helical" evidence="7">
    <location>
        <begin position="92"/>
        <end position="114"/>
    </location>
</feature>
<keyword evidence="3" id="KW-0997">Cell inner membrane</keyword>
<proteinExistence type="predicted"/>
<keyword evidence="2" id="KW-1003">Cell membrane</keyword>
<dbReference type="PANTHER" id="PTHR33362">
    <property type="entry name" value="SIALIC ACID TRAP TRANSPORTER PERMEASE PROTEIN SIAT-RELATED"/>
    <property type="match status" value="1"/>
</dbReference>
<evidence type="ECO:0000313" key="9">
    <source>
        <dbReference type="EMBL" id="MDT8902902.1"/>
    </source>
</evidence>
<comment type="caution">
    <text evidence="9">The sequence shown here is derived from an EMBL/GenBank/DDBJ whole genome shotgun (WGS) entry which is preliminary data.</text>
</comment>
<evidence type="ECO:0000256" key="1">
    <source>
        <dbReference type="ARBA" id="ARBA00004429"/>
    </source>
</evidence>
<accession>A0ABU3P1I3</accession>
<gene>
    <name evidence="9" type="ORF">Q4T40_16795</name>
</gene>
<evidence type="ECO:0000256" key="7">
    <source>
        <dbReference type="SAM" id="Phobius"/>
    </source>
</evidence>
<feature type="domain" description="TRAP C4-dicarboxylate transport system permease DctM subunit" evidence="8">
    <location>
        <begin position="6"/>
        <end position="414"/>
    </location>
</feature>
<feature type="transmembrane region" description="Helical" evidence="7">
    <location>
        <begin position="6"/>
        <end position="31"/>
    </location>
</feature>
<feature type="transmembrane region" description="Helical" evidence="7">
    <location>
        <begin position="212"/>
        <end position="233"/>
    </location>
</feature>
<protein>
    <submittedName>
        <fullName evidence="9">TRAP transporter large permease</fullName>
    </submittedName>
</protein>
<comment type="subcellular location">
    <subcellularLocation>
        <location evidence="1">Cell inner membrane</location>
        <topology evidence="1">Multi-pass membrane protein</topology>
    </subcellularLocation>
</comment>
<evidence type="ECO:0000256" key="3">
    <source>
        <dbReference type="ARBA" id="ARBA00022519"/>
    </source>
</evidence>
<feature type="transmembrane region" description="Helical" evidence="7">
    <location>
        <begin position="313"/>
        <end position="343"/>
    </location>
</feature>
<sequence>MSLVGVIFFVLLIFGVPLAFTIGIAGVAFILSEPDLPLTVGVQKMISSTQSFPLLAVPFFVCAGHLMNASGITTRLIRFSTVLTGHLVGGLAHVSIVLSALMGGISGSAVADVAMESRLLGPSMIAKGYSKGYTAAVIGLSGLITATIPPSIGLILYGFVGEVSIGKLLVAGVMPGVYMTAILMAAAYVTARKKGYGVARSAPTAREVFDSFIDCIWALLFPVILIVGIRFGIFTPSEAGAFAVVYAFAVGWYVYKELNWQKVREVLKHSVNDNGIIMLIISCSGIFGYATVYDGLPQTLAELITGITTNPTLLLFLVLGFLFFAGMFMEATVNTLLLTPIFLPIMKSVGIDPVHFGLLMMTIITMGGMTPPVGVAMFTACSLLECPTDEYIRESIPFIAAIIIQVVIMALFPETVLWLPDLVFGK</sequence>
<dbReference type="InterPro" id="IPR004681">
    <property type="entry name" value="TRAP_DctM"/>
</dbReference>
<evidence type="ECO:0000313" key="10">
    <source>
        <dbReference type="Proteomes" id="UP001254848"/>
    </source>
</evidence>
<dbReference type="InterPro" id="IPR018225">
    <property type="entry name" value="Transaldolase_AS"/>
</dbReference>